<feature type="coiled-coil region" evidence="5">
    <location>
        <begin position="290"/>
        <end position="360"/>
    </location>
</feature>
<evidence type="ECO:0000256" key="2">
    <source>
        <dbReference type="ARBA" id="ARBA00022490"/>
    </source>
</evidence>
<proteinExistence type="predicted"/>
<dbReference type="Bgee" id="ENSNBRG00000009874">
    <property type="expression patterns" value="Expressed in testis and 5 other cell types or tissues"/>
</dbReference>
<feature type="coiled-coil region" evidence="5">
    <location>
        <begin position="632"/>
        <end position="715"/>
    </location>
</feature>
<accession>A0A3Q4H8A0</accession>
<keyword evidence="9" id="KW-1185">Reference proteome</keyword>
<evidence type="ECO:0000259" key="7">
    <source>
        <dbReference type="PROSITE" id="PS50222"/>
    </source>
</evidence>
<dbReference type="STRING" id="32507.ENSNBRP00000012677"/>
<dbReference type="GO" id="GO:0005813">
    <property type="term" value="C:centrosome"/>
    <property type="evidence" value="ECO:0007669"/>
    <property type="project" value="UniProtKB-SubCell"/>
</dbReference>
<reference evidence="8" key="2">
    <citation type="submission" date="2025-09" db="UniProtKB">
        <authorList>
            <consortium name="Ensembl"/>
        </authorList>
    </citation>
    <scope>IDENTIFICATION</scope>
</reference>
<sequence>MFRQPTPCCCLLRSLTPQQTEQLVITQHGFSVCGAAGRRANPRPSEQFGCRTGTERADRRRLQALSQRRLADPLRPLLFLSAAVPEEVKPKLVKGAKRYGRRSKPDAALTCDSEDSPPSRAEASDSSPTGVRKAKLRRATSLESVESLKSDEEAGSQKETSFQCKGTATSCRWSEVCTVALCDDISICIDLSAHKQEVDVLLRKLDPDLDGRVSIREFKKVLCGSTPITCSTPVRQADLRAPHKVSEEHSARSASPSLLMATVGQKVLSRLDDGSGCTKQQLAQMKMQHGEAQRRLLHQLHQERRRLQEQRGFWERRLVQAEQEKLCSEERAREEKRSTEERQEEEVRLLKEQVSGLQDVLRASSQSEANLKEELEASYRRSGELEARLEEACAQLEESIAFLESQELLNKRLASEKSSAEAELLLARSREEELQVQVSHTKAELEELQAASTCLLRDREEAAGSCNRLSCTVAQQQAQLRAREHTVSSLRAELENLQEALRSKAESVSRLAAELDSLKTDRARLIQDLKEQAMAVDHLQLQLDGVSEELHRRRSGEETLQEALEQEQSRTSLLRSSLAEEKEEVWRLSQENGTYIRLTDQRLDEVVEWTLVLASFKPQSVSHDHRPFFLQVEKLQQSVLSLEAEAELLRSQLAAISQEKLSHAQDVTELQRKLQEAQSRVEELEAGVRKLMREKEELRQALQEQEEQASVTLQDETCKLRVQNQELQHQVLSRCSWGQKELKSRLSEAEEARIQAQDQVCAPDQDCRASNQIKEFYQQEPGLQERAEVLQARLVEEQRRSLQLEEELRQQEQKSSSQISTKQDQYEKAMAALQQRAEDVETKLKAVRLLLQEKVEQLKEQLARNAKSSALLKDLYVENSQLMKALQVTEQRQKRAEKKNFLLEEKVGALNKLLRDIVPASLAT</sequence>
<evidence type="ECO:0000313" key="9">
    <source>
        <dbReference type="Proteomes" id="UP000261580"/>
    </source>
</evidence>
<dbReference type="OMA" id="EINDSMV"/>
<feature type="coiled-coil region" evidence="5">
    <location>
        <begin position="480"/>
        <end position="528"/>
    </location>
</feature>
<dbReference type="PANTHER" id="PTHR18905:SF12">
    <property type="entry name" value="NINEIN-LIKE PROTEIN"/>
    <property type="match status" value="1"/>
</dbReference>
<keyword evidence="3" id="KW-0597">Phosphoprotein</keyword>
<feature type="compositionally biased region" description="Basic and acidic residues" evidence="6">
    <location>
        <begin position="146"/>
        <end position="156"/>
    </location>
</feature>
<dbReference type="PANTHER" id="PTHR18905">
    <property type="entry name" value="NINEIN"/>
    <property type="match status" value="1"/>
</dbReference>
<dbReference type="AlphaFoldDB" id="A0A3Q4H8A0"/>
<dbReference type="GO" id="GO:0005509">
    <property type="term" value="F:calcium ion binding"/>
    <property type="evidence" value="ECO:0007669"/>
    <property type="project" value="InterPro"/>
</dbReference>
<evidence type="ECO:0000313" key="8">
    <source>
        <dbReference type="Ensembl" id="ENSNBRP00000012677.1"/>
    </source>
</evidence>
<feature type="region of interest" description="Disordered" evidence="6">
    <location>
        <begin position="97"/>
        <end position="159"/>
    </location>
</feature>
<dbReference type="GeneTree" id="ENSGT00940000174510"/>
<keyword evidence="4" id="KW-0206">Cytoskeleton</keyword>
<protein>
    <recommendedName>
        <fullName evidence="7">EF-hand domain-containing protein</fullName>
    </recommendedName>
</protein>
<evidence type="ECO:0000256" key="3">
    <source>
        <dbReference type="ARBA" id="ARBA00022553"/>
    </source>
</evidence>
<dbReference type="Ensembl" id="ENSNBRT00000013039.1">
    <property type="protein sequence ID" value="ENSNBRP00000012677.1"/>
    <property type="gene ID" value="ENSNBRG00000009874.1"/>
</dbReference>
<evidence type="ECO:0000256" key="1">
    <source>
        <dbReference type="ARBA" id="ARBA00004300"/>
    </source>
</evidence>
<dbReference type="Proteomes" id="UP000261580">
    <property type="component" value="Unassembled WGS sequence"/>
</dbReference>
<feature type="coiled-coil region" evidence="5">
    <location>
        <begin position="787"/>
        <end position="906"/>
    </location>
</feature>
<feature type="domain" description="EF-hand" evidence="7">
    <location>
        <begin position="193"/>
        <end position="228"/>
    </location>
</feature>
<dbReference type="PROSITE" id="PS50222">
    <property type="entry name" value="EF_HAND_2"/>
    <property type="match status" value="1"/>
</dbReference>
<dbReference type="InterPro" id="IPR002048">
    <property type="entry name" value="EF_hand_dom"/>
</dbReference>
<dbReference type="Gene3D" id="1.10.287.1490">
    <property type="match status" value="1"/>
</dbReference>
<dbReference type="GO" id="GO:0034454">
    <property type="term" value="P:microtubule anchoring at centrosome"/>
    <property type="evidence" value="ECO:0007669"/>
    <property type="project" value="TreeGrafter"/>
</dbReference>
<keyword evidence="2" id="KW-0963">Cytoplasm</keyword>
<keyword evidence="5" id="KW-0175">Coiled coil</keyword>
<comment type="subcellular location">
    <subcellularLocation>
        <location evidence="1">Cytoplasm</location>
        <location evidence="1">Cytoskeleton</location>
        <location evidence="1">Microtubule organizing center</location>
        <location evidence="1">Centrosome</location>
    </subcellularLocation>
</comment>
<evidence type="ECO:0000256" key="5">
    <source>
        <dbReference type="SAM" id="Coils"/>
    </source>
</evidence>
<feature type="coiled-coil region" evidence="5">
    <location>
        <begin position="386"/>
        <end position="451"/>
    </location>
</feature>
<evidence type="ECO:0000256" key="6">
    <source>
        <dbReference type="SAM" id="MobiDB-lite"/>
    </source>
</evidence>
<organism evidence="8 9">
    <name type="scientific">Neolamprologus brichardi</name>
    <name type="common">Fairy cichlid</name>
    <name type="synonym">Lamprologus brichardi</name>
    <dbReference type="NCBI Taxonomy" id="32507"/>
    <lineage>
        <taxon>Eukaryota</taxon>
        <taxon>Metazoa</taxon>
        <taxon>Chordata</taxon>
        <taxon>Craniata</taxon>
        <taxon>Vertebrata</taxon>
        <taxon>Euteleostomi</taxon>
        <taxon>Actinopterygii</taxon>
        <taxon>Neopterygii</taxon>
        <taxon>Teleostei</taxon>
        <taxon>Neoteleostei</taxon>
        <taxon>Acanthomorphata</taxon>
        <taxon>Ovalentaria</taxon>
        <taxon>Cichlomorphae</taxon>
        <taxon>Cichliformes</taxon>
        <taxon>Cichlidae</taxon>
        <taxon>African cichlids</taxon>
        <taxon>Pseudocrenilabrinae</taxon>
        <taxon>Lamprologini</taxon>
        <taxon>Neolamprologus</taxon>
    </lineage>
</organism>
<reference evidence="8" key="1">
    <citation type="submission" date="2025-08" db="UniProtKB">
        <authorList>
            <consortium name="Ensembl"/>
        </authorList>
    </citation>
    <scope>IDENTIFICATION</scope>
</reference>
<evidence type="ECO:0000256" key="4">
    <source>
        <dbReference type="ARBA" id="ARBA00023212"/>
    </source>
</evidence>
<name>A0A3Q4H8A0_NEOBR</name>